<sequence>MSEYFRKYIKKDHFPIQPSQIKFKTSFKNCILEAMKKRQWKEGDNDEWDINWTEKEFIVEVLEHLNLLNQQKVNHFRNHYELTRKDLMTKNIKKYKKVLEKEGKIEESLTYNFTPLTYQLPCEYSIFCEEFKKVNQISESKQLWIMKPIGKSQGKGIFIFRNIKDISSWKNQYKYNPDNPSADPYVVQKYISDPLLIGGKKFDMRIYALCTSYQPLTIYLYRTGFARFTHHRYDLDDINNVYVHLTNVAIQKNSDNYDKKLGGKWLLQKLKLFLISKYGQEKVDYAFFQVQNIIIKSMLAVQKVIVNDKRCFELYGFDIILDSSLKPWLLEINSSPSMTANTQQDSELKQGILDDTFTIIDLEKVLTGQEEQIGGFDLIYKGDIIKLPSNSTYNTLLGSYNNRIQQLKKLAKNTALRLAIQHYEKQQNQINQSQRIIQSNKVSKNQNQKVQMLLNNRVKQNIIINKSGTKSGYAKYNVSKQNNNNISQKGKKQINNQQINSQNKIGNSQNEKKQQQLLINQQKLIKQQQLQNQQQYQFIQTKLNNSQINKNNILLEPLNSQNNIEKFERYKNADDQYNKLINLNQKQINLNNDE</sequence>
<dbReference type="AlphaFoldDB" id="G0QSE4"/>
<dbReference type="GeneID" id="14908027"/>
<dbReference type="PROSITE" id="PS51221">
    <property type="entry name" value="TTL"/>
    <property type="match status" value="1"/>
</dbReference>
<dbReference type="Pfam" id="PF03133">
    <property type="entry name" value="TTL"/>
    <property type="match status" value="1"/>
</dbReference>
<keyword evidence="4" id="KW-0067">ATP-binding</keyword>
<protein>
    <recommendedName>
        <fullName evidence="5">Tubulin--tyrosine ligase-like protein 9</fullName>
    </recommendedName>
</protein>
<dbReference type="GO" id="GO:0005524">
    <property type="term" value="F:ATP binding"/>
    <property type="evidence" value="ECO:0007669"/>
    <property type="project" value="UniProtKB-KW"/>
</dbReference>
<evidence type="ECO:0000256" key="3">
    <source>
        <dbReference type="ARBA" id="ARBA00022741"/>
    </source>
</evidence>
<name>G0QSE4_ICHMU</name>
<dbReference type="InParanoid" id="G0QSE4"/>
<evidence type="ECO:0000256" key="1">
    <source>
        <dbReference type="ARBA" id="ARBA00006820"/>
    </source>
</evidence>
<evidence type="ECO:0000313" key="6">
    <source>
        <dbReference type="EMBL" id="EGR31891.1"/>
    </source>
</evidence>
<keyword evidence="3" id="KW-0547">Nucleotide-binding</keyword>
<gene>
    <name evidence="6" type="ORF">IMG5_100400</name>
</gene>
<dbReference type="RefSeq" id="XP_004035377.1">
    <property type="nucleotide sequence ID" value="XM_004035329.1"/>
</dbReference>
<keyword evidence="2 6" id="KW-0436">Ligase</keyword>
<dbReference type="eggNOG" id="KOG2157">
    <property type="taxonomic scope" value="Eukaryota"/>
</dbReference>
<dbReference type="GO" id="GO:0016779">
    <property type="term" value="F:nucleotidyltransferase activity"/>
    <property type="evidence" value="ECO:0007669"/>
    <property type="project" value="UniProtKB-KW"/>
</dbReference>
<dbReference type="EMBL" id="GL983809">
    <property type="protein sequence ID" value="EGR31891.1"/>
    <property type="molecule type" value="Genomic_DNA"/>
</dbReference>
<dbReference type="InterPro" id="IPR004344">
    <property type="entry name" value="TTL/TTLL_fam"/>
</dbReference>
<comment type="similarity">
    <text evidence="1">Belongs to the tubulin--tyrosine ligase family.</text>
</comment>
<dbReference type="FunCoup" id="G0QSE4">
    <property type="interactions" value="16"/>
</dbReference>
<dbReference type="Gene3D" id="3.30.470.20">
    <property type="entry name" value="ATP-grasp fold, B domain"/>
    <property type="match status" value="1"/>
</dbReference>
<dbReference type="GO" id="GO:0070740">
    <property type="term" value="F:tubulin-glutamic acid ligase activity"/>
    <property type="evidence" value="ECO:0007669"/>
    <property type="project" value="TreeGrafter"/>
</dbReference>
<evidence type="ECO:0000256" key="4">
    <source>
        <dbReference type="ARBA" id="ARBA00022840"/>
    </source>
</evidence>
<reference evidence="6 7" key="1">
    <citation type="submission" date="2011-07" db="EMBL/GenBank/DDBJ databases">
        <authorList>
            <person name="Coyne R."/>
            <person name="Brami D."/>
            <person name="Johnson J."/>
            <person name="Hostetler J."/>
            <person name="Hannick L."/>
            <person name="Clark T."/>
            <person name="Cassidy-Hanley D."/>
            <person name="Inman J."/>
        </authorList>
    </citation>
    <scope>NUCLEOTIDE SEQUENCE [LARGE SCALE GENOMIC DNA]</scope>
    <source>
        <strain evidence="6 7">G5</strain>
    </source>
</reference>
<dbReference type="OMA" id="NDITMHL"/>
<dbReference type="SUPFAM" id="SSF56059">
    <property type="entry name" value="Glutathione synthetase ATP-binding domain-like"/>
    <property type="match status" value="1"/>
</dbReference>
<dbReference type="PANTHER" id="PTHR12241:SF39">
    <property type="entry name" value="TUBULIN POLYGLUTAMYLASE TTLL9-RELATED"/>
    <property type="match status" value="1"/>
</dbReference>
<dbReference type="GO" id="GO:0036064">
    <property type="term" value="C:ciliary basal body"/>
    <property type="evidence" value="ECO:0007669"/>
    <property type="project" value="TreeGrafter"/>
</dbReference>
<keyword evidence="6" id="KW-0548">Nucleotidyltransferase</keyword>
<dbReference type="GO" id="GO:0015631">
    <property type="term" value="F:tubulin binding"/>
    <property type="evidence" value="ECO:0007669"/>
    <property type="project" value="TreeGrafter"/>
</dbReference>
<evidence type="ECO:0000256" key="5">
    <source>
        <dbReference type="ARBA" id="ARBA00030445"/>
    </source>
</evidence>
<evidence type="ECO:0000256" key="2">
    <source>
        <dbReference type="ARBA" id="ARBA00022598"/>
    </source>
</evidence>
<organism evidence="6 7">
    <name type="scientific">Ichthyophthirius multifiliis</name>
    <name type="common">White spot disease agent</name>
    <name type="synonym">Ich</name>
    <dbReference type="NCBI Taxonomy" id="5932"/>
    <lineage>
        <taxon>Eukaryota</taxon>
        <taxon>Sar</taxon>
        <taxon>Alveolata</taxon>
        <taxon>Ciliophora</taxon>
        <taxon>Intramacronucleata</taxon>
        <taxon>Oligohymenophorea</taxon>
        <taxon>Hymenostomatida</taxon>
        <taxon>Ophryoglenina</taxon>
        <taxon>Ichthyophthirius</taxon>
    </lineage>
</organism>
<proteinExistence type="inferred from homology"/>
<keyword evidence="7" id="KW-1185">Reference proteome</keyword>
<accession>G0QSE4</accession>
<dbReference type="PANTHER" id="PTHR12241">
    <property type="entry name" value="TUBULIN POLYGLUTAMYLASE"/>
    <property type="match status" value="1"/>
</dbReference>
<keyword evidence="6" id="KW-0808">Transferase</keyword>
<dbReference type="GO" id="GO:0000226">
    <property type="term" value="P:microtubule cytoskeleton organization"/>
    <property type="evidence" value="ECO:0007669"/>
    <property type="project" value="TreeGrafter"/>
</dbReference>
<dbReference type="Proteomes" id="UP000008983">
    <property type="component" value="Unassembled WGS sequence"/>
</dbReference>
<dbReference type="OrthoDB" id="202825at2759"/>
<evidence type="ECO:0000313" key="7">
    <source>
        <dbReference type="Proteomes" id="UP000008983"/>
    </source>
</evidence>
<dbReference type="STRING" id="857967.G0QSE4"/>